<dbReference type="InterPro" id="IPR022236">
    <property type="entry name" value="DUF3761"/>
</dbReference>
<accession>A0A916N1M0</accession>
<sequence length="161" mass="15888">MKTLLLSMVAAAALGMSLGAHAQAPAGAPADSTALCKDGTYYSGATKKGACTGHKGIKDWYGAEAAASAPAAVGPAPKTAASSSAATAAPSKPAAPLAPAGEKKTAVAPGGGPGQVWVNASTKVYHCPSDRYYGKTKSGEYMSESDAKAKGYKPDHGKACS</sequence>
<feature type="signal peptide" evidence="2">
    <location>
        <begin position="1"/>
        <end position="22"/>
    </location>
</feature>
<dbReference type="AlphaFoldDB" id="A0A916N1M0"/>
<dbReference type="Proteomes" id="UP000672934">
    <property type="component" value="Unassembled WGS sequence"/>
</dbReference>
<dbReference type="EMBL" id="CAJPUY010000001">
    <property type="protein sequence ID" value="CAG2127347.1"/>
    <property type="molecule type" value="Genomic_DNA"/>
</dbReference>
<evidence type="ECO:0000313" key="4">
    <source>
        <dbReference type="Proteomes" id="UP000672934"/>
    </source>
</evidence>
<comment type="caution">
    <text evidence="3">The sequence shown here is derived from an EMBL/GenBank/DDBJ whole genome shotgun (WGS) entry which is preliminary data.</text>
</comment>
<evidence type="ECO:0000256" key="1">
    <source>
        <dbReference type="SAM" id="MobiDB-lite"/>
    </source>
</evidence>
<evidence type="ECO:0008006" key="5">
    <source>
        <dbReference type="Google" id="ProtNLM"/>
    </source>
</evidence>
<dbReference type="Pfam" id="PF12587">
    <property type="entry name" value="DUF3761"/>
    <property type="match status" value="1"/>
</dbReference>
<organism evidence="3 4">
    <name type="scientific">Cupriavidus yeoncheonensis</name>
    <dbReference type="NCBI Taxonomy" id="1462994"/>
    <lineage>
        <taxon>Bacteria</taxon>
        <taxon>Pseudomonadati</taxon>
        <taxon>Pseudomonadota</taxon>
        <taxon>Betaproteobacteria</taxon>
        <taxon>Burkholderiales</taxon>
        <taxon>Burkholderiaceae</taxon>
        <taxon>Cupriavidus</taxon>
    </lineage>
</organism>
<proteinExistence type="predicted"/>
<evidence type="ECO:0000256" key="2">
    <source>
        <dbReference type="SAM" id="SignalP"/>
    </source>
</evidence>
<keyword evidence="4" id="KW-1185">Reference proteome</keyword>
<gene>
    <name evidence="3" type="ORF">LMG31506_00452</name>
</gene>
<feature type="compositionally biased region" description="Low complexity" evidence="1">
    <location>
        <begin position="72"/>
        <end position="100"/>
    </location>
</feature>
<dbReference type="RefSeq" id="WP_211945448.1">
    <property type="nucleotide sequence ID" value="NZ_CAJPUY010000001.1"/>
</dbReference>
<keyword evidence="2" id="KW-0732">Signal</keyword>
<reference evidence="3" key="1">
    <citation type="submission" date="2021-03" db="EMBL/GenBank/DDBJ databases">
        <authorList>
            <person name="Peeters C."/>
        </authorList>
    </citation>
    <scope>NUCLEOTIDE SEQUENCE</scope>
    <source>
        <strain evidence="3">LMG 31506</strain>
    </source>
</reference>
<feature type="region of interest" description="Disordered" evidence="1">
    <location>
        <begin position="72"/>
        <end position="108"/>
    </location>
</feature>
<name>A0A916N1M0_9BURK</name>
<feature type="chain" id="PRO_5037296055" description="DUF3761 domain-containing protein" evidence="2">
    <location>
        <begin position="23"/>
        <end position="161"/>
    </location>
</feature>
<protein>
    <recommendedName>
        <fullName evidence="5">DUF3761 domain-containing protein</fullName>
    </recommendedName>
</protein>
<evidence type="ECO:0000313" key="3">
    <source>
        <dbReference type="EMBL" id="CAG2127347.1"/>
    </source>
</evidence>